<dbReference type="Gramene" id="OQU82867">
    <property type="protein sequence ID" value="OQU82867"/>
    <property type="gene ID" value="SORBI_3005G034200"/>
</dbReference>
<feature type="domain" description="F-box" evidence="1">
    <location>
        <begin position="9"/>
        <end position="49"/>
    </location>
</feature>
<reference evidence="2 3" key="1">
    <citation type="journal article" date="2009" name="Nature">
        <title>The Sorghum bicolor genome and the diversification of grasses.</title>
        <authorList>
            <person name="Paterson A.H."/>
            <person name="Bowers J.E."/>
            <person name="Bruggmann R."/>
            <person name="Dubchak I."/>
            <person name="Grimwood J."/>
            <person name="Gundlach H."/>
            <person name="Haberer G."/>
            <person name="Hellsten U."/>
            <person name="Mitros T."/>
            <person name="Poliakov A."/>
            <person name="Schmutz J."/>
            <person name="Spannagl M."/>
            <person name="Tang H."/>
            <person name="Wang X."/>
            <person name="Wicker T."/>
            <person name="Bharti A.K."/>
            <person name="Chapman J."/>
            <person name="Feltus F.A."/>
            <person name="Gowik U."/>
            <person name="Grigoriev I.V."/>
            <person name="Lyons E."/>
            <person name="Maher C.A."/>
            <person name="Martis M."/>
            <person name="Narechania A."/>
            <person name="Otillar R.P."/>
            <person name="Penning B.W."/>
            <person name="Salamov A.A."/>
            <person name="Wang Y."/>
            <person name="Zhang L."/>
            <person name="Carpita N.C."/>
            <person name="Freeling M."/>
            <person name="Gingle A.R."/>
            <person name="Hash C.T."/>
            <person name="Keller B."/>
            <person name="Klein P."/>
            <person name="Kresovich S."/>
            <person name="McCann M.C."/>
            <person name="Ming R."/>
            <person name="Peterson D.G."/>
            <person name="Mehboob-ur-Rahman"/>
            <person name="Ware D."/>
            <person name="Westhoff P."/>
            <person name="Mayer K.F."/>
            <person name="Messing J."/>
            <person name="Rokhsar D.S."/>
        </authorList>
    </citation>
    <scope>NUCLEOTIDE SEQUENCE [LARGE SCALE GENOMIC DNA]</scope>
    <source>
        <strain evidence="3">cv. BTx623</strain>
    </source>
</reference>
<dbReference type="OrthoDB" id="639965at2759"/>
<dbReference type="PANTHER" id="PTHR34591:SF11">
    <property type="entry name" value="OS04G0113000 PROTEIN"/>
    <property type="match status" value="1"/>
</dbReference>
<protein>
    <recommendedName>
        <fullName evidence="1">F-box domain-containing protein</fullName>
    </recommendedName>
</protein>
<evidence type="ECO:0000259" key="1">
    <source>
        <dbReference type="SMART" id="SM00256"/>
    </source>
</evidence>
<reference evidence="3" key="3">
    <citation type="journal article" date="2018" name="Plant J.">
        <title>The Sorghum bicolor reference genome: improved assembly, gene annotations, a transcriptome atlas, and signatures of genome organization.</title>
        <authorList>
            <person name="McCormick R.F."/>
            <person name="Truong S.K."/>
            <person name="Sreedasyam A."/>
            <person name="Jenkins J."/>
            <person name="Shu S."/>
            <person name="Sims D."/>
            <person name="Kennedy M."/>
            <person name="Amirebrahimi M."/>
            <person name="Weers B.D."/>
            <person name="McKinley B."/>
            <person name="Mattison A."/>
            <person name="Morishige D.T."/>
            <person name="Grimwood J."/>
            <person name="Schmutz J."/>
            <person name="Mullet J.E."/>
        </authorList>
    </citation>
    <scope>NUCLEOTIDE SEQUENCE [LARGE SCALE GENOMIC DNA]</scope>
    <source>
        <strain evidence="3">cv. BTx623</strain>
    </source>
</reference>
<dbReference type="Pfam" id="PF00646">
    <property type="entry name" value="F-box"/>
    <property type="match status" value="1"/>
</dbReference>
<organism evidence="2 3">
    <name type="scientific">Sorghum bicolor</name>
    <name type="common">Sorghum</name>
    <name type="synonym">Sorghum vulgare</name>
    <dbReference type="NCBI Taxonomy" id="4558"/>
    <lineage>
        <taxon>Eukaryota</taxon>
        <taxon>Viridiplantae</taxon>
        <taxon>Streptophyta</taxon>
        <taxon>Embryophyta</taxon>
        <taxon>Tracheophyta</taxon>
        <taxon>Spermatophyta</taxon>
        <taxon>Magnoliopsida</taxon>
        <taxon>Liliopsida</taxon>
        <taxon>Poales</taxon>
        <taxon>Poaceae</taxon>
        <taxon>PACMAD clade</taxon>
        <taxon>Panicoideae</taxon>
        <taxon>Andropogonodae</taxon>
        <taxon>Andropogoneae</taxon>
        <taxon>Sorghinae</taxon>
        <taxon>Sorghum</taxon>
    </lineage>
</organism>
<dbReference type="eggNOG" id="ENOG502R6E9">
    <property type="taxonomic scope" value="Eukaryota"/>
</dbReference>
<evidence type="ECO:0000313" key="2">
    <source>
        <dbReference type="EMBL" id="KXG27726.1"/>
    </source>
</evidence>
<sequence length="461" mass="52929">MTEGMENLLPEDVLTNIIHRLAPRYLAISHCVCKTWCTIIDAHNLLRVDLLPRSVCGIFINFNELSMSEFFSRPSKGPTVSGNFDYLPLSSRIIGHCNGLLLFHKYVVNPATRQSAPLPPCSSPNIVVEHFFHREYLVFDPTLSPHYKVFMIPEVRRPNVRYTMLNSDDKLDPAIEELEWPPSPCILRVFSSRTKVWEERSFVREGEAAGNVADMWLDHPYVPDTSVYWRGVLYVYCQNKFVMRISLSNGKYQVIKPPLDCKGMAYTNLYLGKSVKGVYCAVRHLASHFSINILDESSGKMEWVFKDSCSIQPCEIIDGPGPWTLQDINNQEQGFEYEDGNNEAVVEDRFEWDSDNDNVIETNSRGKYNSGGYINFLVDTKRRGRYNSGGYIDFLGFHPYKEVIFLSDTLRRGLAYHLNSSKIQDLGNLRPTNYGTEVGIQPFIQESFPYTPWMGWFPEDN</sequence>
<dbReference type="InterPro" id="IPR001810">
    <property type="entry name" value="F-box_dom"/>
</dbReference>
<dbReference type="EMBL" id="CM000764">
    <property type="protein sequence ID" value="KXG27726.1"/>
    <property type="molecule type" value="Genomic_DNA"/>
</dbReference>
<dbReference type="PANTHER" id="PTHR34591">
    <property type="entry name" value="OS03G0653100 PROTEIN-RELATED"/>
    <property type="match status" value="1"/>
</dbReference>
<dbReference type="SUPFAM" id="SSF81383">
    <property type="entry name" value="F-box domain"/>
    <property type="match status" value="1"/>
</dbReference>
<dbReference type="EMBL" id="CM000764">
    <property type="protein sequence ID" value="OQU82867.1"/>
    <property type="molecule type" value="Genomic_DNA"/>
</dbReference>
<dbReference type="FunCoup" id="A0A1B6PPY1">
    <property type="interactions" value="57"/>
</dbReference>
<dbReference type="InParanoid" id="A0A1B6PPY1"/>
<evidence type="ECO:0000313" key="3">
    <source>
        <dbReference type="Proteomes" id="UP000000768"/>
    </source>
</evidence>
<proteinExistence type="predicted"/>
<dbReference type="SMART" id="SM00256">
    <property type="entry name" value="FBOX"/>
    <property type="match status" value="1"/>
</dbReference>
<keyword evidence="3" id="KW-1185">Reference proteome</keyword>
<accession>A0A1B6PPY1</accession>
<dbReference type="Gramene" id="KXG27726">
    <property type="protein sequence ID" value="KXG27726"/>
    <property type="gene ID" value="SORBI_3005G034200"/>
</dbReference>
<dbReference type="InterPro" id="IPR036047">
    <property type="entry name" value="F-box-like_dom_sf"/>
</dbReference>
<name>A0A1B6PPY1_SORBI</name>
<dbReference type="Proteomes" id="UP000000768">
    <property type="component" value="Chromosome 5"/>
</dbReference>
<dbReference type="OMA" id="QGFEYED"/>
<dbReference type="EMBL" id="CM000764">
    <property type="protein sequence ID" value="KXG27725.1"/>
    <property type="molecule type" value="Genomic_DNA"/>
</dbReference>
<reference evidence="2" key="2">
    <citation type="submission" date="2017-02" db="EMBL/GenBank/DDBJ databases">
        <title>WGS assembly of Sorghum bicolor.</title>
        <authorList>
            <person name="Paterson A."/>
            <person name="Mullet J."/>
            <person name="Bowers J."/>
            <person name="Bruggmann R."/>
            <person name="Dubchak I."/>
            <person name="Grimwood J."/>
            <person name="Gundlach H."/>
            <person name="Haberer G."/>
            <person name="Hellsten U."/>
            <person name="Mitros T."/>
            <person name="Poliakov A."/>
            <person name="Schmutz J."/>
            <person name="Spannagl M."/>
            <person name="Tang H."/>
            <person name="Wang X."/>
            <person name="Wicker T."/>
            <person name="Bharti A."/>
            <person name="Chapman J."/>
            <person name="Feltus F."/>
            <person name="Gowik U."/>
            <person name="Grigoriev I."/>
            <person name="Lyons E."/>
            <person name="Maher C."/>
            <person name="Martis M."/>
            <person name="Narechania A."/>
            <person name="Otillar R."/>
            <person name="Penning B."/>
            <person name="Salamov A."/>
            <person name="Wang Y."/>
            <person name="Zhang L."/>
            <person name="Carpita N."/>
            <person name="Freeling M."/>
            <person name="Gingle A."/>
            <person name="Hash C."/>
            <person name="Keller B."/>
            <person name="Klein P."/>
            <person name="Kresovich S."/>
            <person name="Mccann M."/>
            <person name="Ming R."/>
            <person name="Peterson D."/>
            <person name="Rahman M."/>
            <person name="Ware D."/>
            <person name="Westhoff P."/>
            <person name="Mayer K."/>
            <person name="Messing J."/>
            <person name="Sims D."/>
            <person name="Jenkins J."/>
            <person name="Shu S."/>
            <person name="Rokhsar D."/>
        </authorList>
    </citation>
    <scope>NUCLEOTIDE SEQUENCE</scope>
</reference>
<dbReference type="Gramene" id="KXG27725">
    <property type="protein sequence ID" value="KXG27725"/>
    <property type="gene ID" value="SORBI_3005G034200"/>
</dbReference>
<gene>
    <name evidence="2" type="ORF">SORBI_3005G034200</name>
</gene>
<dbReference type="AlphaFoldDB" id="A0A1B6PPY1"/>